<proteinExistence type="inferred from homology"/>
<dbReference type="PANTHER" id="PTHR15109:SF4">
    <property type="entry name" value="FAM193 C-TERMINAL DOMAIN-CONTAINING PROTEIN"/>
    <property type="match status" value="1"/>
</dbReference>
<feature type="compositionally biased region" description="Basic residues" evidence="5">
    <location>
        <begin position="1013"/>
        <end position="1025"/>
    </location>
</feature>
<name>A0A5N5T064_9CRUS</name>
<feature type="compositionally biased region" description="Low complexity" evidence="5">
    <location>
        <begin position="1109"/>
        <end position="1121"/>
    </location>
</feature>
<feature type="compositionally biased region" description="Low complexity" evidence="5">
    <location>
        <begin position="162"/>
        <end position="172"/>
    </location>
</feature>
<evidence type="ECO:0000256" key="4">
    <source>
        <dbReference type="SAM" id="Coils"/>
    </source>
</evidence>
<feature type="compositionally biased region" description="Polar residues" evidence="5">
    <location>
        <begin position="147"/>
        <end position="157"/>
    </location>
</feature>
<feature type="region of interest" description="Disordered" evidence="5">
    <location>
        <begin position="779"/>
        <end position="826"/>
    </location>
</feature>
<feature type="region of interest" description="Disordered" evidence="5">
    <location>
        <begin position="676"/>
        <end position="739"/>
    </location>
</feature>
<feature type="compositionally biased region" description="Low complexity" evidence="5">
    <location>
        <begin position="1244"/>
        <end position="1254"/>
    </location>
</feature>
<dbReference type="InterPro" id="IPR031802">
    <property type="entry name" value="FAM193_C"/>
</dbReference>
<dbReference type="PANTHER" id="PTHR15109">
    <property type="entry name" value="AGAP004327-PA"/>
    <property type="match status" value="1"/>
</dbReference>
<keyword evidence="3 4" id="KW-0175">Coiled coil</keyword>
<feature type="region of interest" description="Disordered" evidence="5">
    <location>
        <begin position="1088"/>
        <end position="1269"/>
    </location>
</feature>
<feature type="domain" description="FAM193 C-terminal" evidence="6">
    <location>
        <begin position="1382"/>
        <end position="1435"/>
    </location>
</feature>
<feature type="compositionally biased region" description="Polar residues" evidence="5">
    <location>
        <begin position="1128"/>
        <end position="1164"/>
    </location>
</feature>
<feature type="compositionally biased region" description="Polar residues" evidence="5">
    <location>
        <begin position="1255"/>
        <end position="1267"/>
    </location>
</feature>
<protein>
    <recommendedName>
        <fullName evidence="6">FAM193 C-terminal domain-containing protein</fullName>
    </recommendedName>
</protein>
<feature type="compositionally biased region" description="Basic residues" evidence="5">
    <location>
        <begin position="443"/>
        <end position="455"/>
    </location>
</feature>
<feature type="region of interest" description="Disordered" evidence="5">
    <location>
        <begin position="289"/>
        <end position="348"/>
    </location>
</feature>
<evidence type="ECO:0000313" key="8">
    <source>
        <dbReference type="Proteomes" id="UP000326759"/>
    </source>
</evidence>
<keyword evidence="8" id="KW-1185">Reference proteome</keyword>
<evidence type="ECO:0000256" key="3">
    <source>
        <dbReference type="ARBA" id="ARBA00023054"/>
    </source>
</evidence>
<feature type="coiled-coil region" evidence="4">
    <location>
        <begin position="1051"/>
        <end position="1078"/>
    </location>
</feature>
<reference evidence="7 8" key="1">
    <citation type="journal article" date="2019" name="PLoS Biol.">
        <title>Sex chromosomes control vertical transmission of feminizing Wolbachia symbionts in an isopod.</title>
        <authorList>
            <person name="Becking T."/>
            <person name="Chebbi M.A."/>
            <person name="Giraud I."/>
            <person name="Moumen B."/>
            <person name="Laverre T."/>
            <person name="Caubet Y."/>
            <person name="Peccoud J."/>
            <person name="Gilbert C."/>
            <person name="Cordaux R."/>
        </authorList>
    </citation>
    <scope>NUCLEOTIDE SEQUENCE [LARGE SCALE GENOMIC DNA]</scope>
    <source>
        <strain evidence="7">ANa2</strain>
        <tissue evidence="7">Whole body excluding digestive tract and cuticle</tissue>
    </source>
</reference>
<feature type="region of interest" description="Disordered" evidence="5">
    <location>
        <begin position="441"/>
        <end position="644"/>
    </location>
</feature>
<feature type="compositionally biased region" description="Polar residues" evidence="5">
    <location>
        <begin position="569"/>
        <end position="587"/>
    </location>
</feature>
<feature type="region of interest" description="Disordered" evidence="5">
    <location>
        <begin position="387"/>
        <end position="419"/>
    </location>
</feature>
<keyword evidence="2" id="KW-0597">Phosphoprotein</keyword>
<accession>A0A5N5T064</accession>
<organism evidence="7 8">
    <name type="scientific">Armadillidium nasatum</name>
    <dbReference type="NCBI Taxonomy" id="96803"/>
    <lineage>
        <taxon>Eukaryota</taxon>
        <taxon>Metazoa</taxon>
        <taxon>Ecdysozoa</taxon>
        <taxon>Arthropoda</taxon>
        <taxon>Crustacea</taxon>
        <taxon>Multicrustacea</taxon>
        <taxon>Malacostraca</taxon>
        <taxon>Eumalacostraca</taxon>
        <taxon>Peracarida</taxon>
        <taxon>Isopoda</taxon>
        <taxon>Oniscidea</taxon>
        <taxon>Crinocheta</taxon>
        <taxon>Armadillidiidae</taxon>
        <taxon>Armadillidium</taxon>
    </lineage>
</organism>
<feature type="compositionally biased region" description="Basic and acidic residues" evidence="5">
    <location>
        <begin position="1026"/>
        <end position="1035"/>
    </location>
</feature>
<dbReference type="Pfam" id="PF15914">
    <property type="entry name" value="FAM193_C"/>
    <property type="match status" value="1"/>
</dbReference>
<dbReference type="InterPro" id="IPR029717">
    <property type="entry name" value="FAM193"/>
</dbReference>
<feature type="compositionally biased region" description="Polar residues" evidence="5">
    <location>
        <begin position="301"/>
        <end position="327"/>
    </location>
</feature>
<feature type="compositionally biased region" description="Basic residues" evidence="5">
    <location>
        <begin position="716"/>
        <end position="728"/>
    </location>
</feature>
<dbReference type="OrthoDB" id="10044608at2759"/>
<dbReference type="EMBL" id="SEYY01017805">
    <property type="protein sequence ID" value="KAB7499587.1"/>
    <property type="molecule type" value="Genomic_DNA"/>
</dbReference>
<feature type="compositionally biased region" description="Polar residues" evidence="5">
    <location>
        <begin position="1000"/>
        <end position="1012"/>
    </location>
</feature>
<feature type="compositionally biased region" description="Polar residues" evidence="5">
    <location>
        <begin position="394"/>
        <end position="419"/>
    </location>
</feature>
<feature type="compositionally biased region" description="Basic and acidic residues" evidence="5">
    <location>
        <begin position="621"/>
        <end position="632"/>
    </location>
</feature>
<feature type="compositionally biased region" description="Acidic residues" evidence="5">
    <location>
        <begin position="473"/>
        <end position="493"/>
    </location>
</feature>
<feature type="compositionally biased region" description="Basic and acidic residues" evidence="5">
    <location>
        <begin position="729"/>
        <end position="739"/>
    </location>
</feature>
<feature type="compositionally biased region" description="Acidic residues" evidence="5">
    <location>
        <begin position="328"/>
        <end position="342"/>
    </location>
</feature>
<feature type="compositionally biased region" description="Polar residues" evidence="5">
    <location>
        <begin position="1220"/>
        <end position="1233"/>
    </location>
</feature>
<evidence type="ECO:0000256" key="2">
    <source>
        <dbReference type="ARBA" id="ARBA00022553"/>
    </source>
</evidence>
<feature type="compositionally biased region" description="Polar residues" evidence="5">
    <location>
        <begin position="1174"/>
        <end position="1197"/>
    </location>
</feature>
<evidence type="ECO:0000313" key="7">
    <source>
        <dbReference type="EMBL" id="KAB7499587.1"/>
    </source>
</evidence>
<comment type="caution">
    <text evidence="7">The sequence shown here is derived from an EMBL/GenBank/DDBJ whole genome shotgun (WGS) entry which is preliminary data.</text>
</comment>
<evidence type="ECO:0000256" key="1">
    <source>
        <dbReference type="ARBA" id="ARBA00009689"/>
    </source>
</evidence>
<feature type="compositionally biased region" description="Low complexity" evidence="5">
    <location>
        <begin position="588"/>
        <end position="615"/>
    </location>
</feature>
<feature type="region of interest" description="Disordered" evidence="5">
    <location>
        <begin position="997"/>
        <end position="1035"/>
    </location>
</feature>
<dbReference type="Proteomes" id="UP000326759">
    <property type="component" value="Unassembled WGS sequence"/>
</dbReference>
<feature type="compositionally biased region" description="Low complexity" evidence="5">
    <location>
        <begin position="805"/>
        <end position="822"/>
    </location>
</feature>
<feature type="region of interest" description="Disordered" evidence="5">
    <location>
        <begin position="147"/>
        <end position="174"/>
    </location>
</feature>
<evidence type="ECO:0000256" key="5">
    <source>
        <dbReference type="SAM" id="MobiDB-lite"/>
    </source>
</evidence>
<feature type="compositionally biased region" description="Basic and acidic residues" evidence="5">
    <location>
        <begin position="456"/>
        <end position="472"/>
    </location>
</feature>
<comment type="similarity">
    <text evidence="1">Belongs to the FAM193 family.</text>
</comment>
<evidence type="ECO:0000259" key="6">
    <source>
        <dbReference type="Pfam" id="PF15914"/>
    </source>
</evidence>
<sequence>MERAAYNAQRRQLITGWGHLKSRQSIYSKYNNLNYPVANHSSSDKEGGESCSLKNSVSQDNQPQLCPCTECHKMEVQNAHSSFSLNNTPKDISKDVPKSCECHFCNSSVSKPQITSSSVLPPASVGVLPPLSQPQLSLYPHIHGTSANGDITSNQSFDDLGPLPSSSSSKPPIFNNPYLGSDMLTEQLIREWDLAYGDALTPPGMQPHNLGKSPGSSLDDAAELSNQIDNLSLSSNLPYSHFTSGPHSCSHMTLEKQTATVPLSCSNSSDTPNNFKSSAENNCNQSIGNLKDLEHDLPPSSVITHTKSCSNNIGTSQTSKDSVPSESDFTDPEEWSSGDESDGFSSSSSNNHKDAHCDCCYCHMLQSKPGGGRQRYSDRRERLLKILSHKKRTTGVSSSATNNETSQFSTTSADQTSNDKQIGQQTLDEIMNYIEGKRTSSVCHKKAAKKARQKERKLAMKRQEEKRNCENRSEDEEDEYEMSEENEEEEDGPLAELRRRAPDVTITVVKPGQKTPNQRIPKHQIGMNREASANAPNAKHPLTAKPLPPQPSPPSSMWNTGRATLPSGRLSSMPVTGGSNVNSNIPLSSNSNMNNTGMGRSPSGSTPTGGLSSLLKGMESLSKDQSGDKDGKSSQMVTIRRVMDPISSEPTVTITLKGEEPKKDKVLFKLVNGQACTGNTANDSKVEQRVKKPVKKPQERPVYNIPEGVSPEEAKRLKKKQKKERQKLRKEQEKLEEQRREQMKHLEIEKRKEFLKQQEAHIRKQQAALERQQQELLRQQMQGKDDQNKKKGKKGKKGNEKQAKNNKNNNNNKNSSNNSKMNNNKKGKNVSALVYDGDDVARNFSLPPGVSINKVAGQPGMVTISNNMSGQFAQPFLPNPNLYENNLLSGYPVGSHMNSPCYSVGPGGSVGYPSMFNGCGGPMPWNGGIDPCTGNPQESVIVVDTNSGTSSRANKNVYNKSNEMTSEEKIQAAVRGEIDPDTLNQTQKRKYKKCLKELQLQGNKSEPTSKNKQTTKRTKSVPNHKKSFEEMTSEEKVDAVLRGKIEVSALNQSQKKKYKKYLKTMQQEEQNAQQREEDELMDRMYEISKGHTVGNVKKVNKSKDEKCASSKSKSSQSNQVSKNEKSINMKTKSQNINDNSQTVSKSKNIRNGNTKKANETQILKSDSKSDKRFQQNQSQQKANPNSRQQSNLSNQKVTKQDNNKAVNVQNQKLDKKHQKGQSIQSQKNQTNQEQTRKQSIKIPQAQRNFQHQQQFVSNSKSSYNQEQKGNKLNSVLNSKNNQSRLQSNYSGNIKSNEPPLNYSQQFSYDMNSYGPSVGYANNDFGHEARYAQYLAANASTLASVEYETNNMNSQRQVEVDEAKMKGKKRGKKGQIEDLTTIDSVFTPKELATGELDDETDREVEAFKRFCLYSVPRGQKPKVNFNVKDIMIKKKH</sequence>
<gene>
    <name evidence="7" type="ORF">Anas_02051</name>
</gene>